<comment type="caution">
    <text evidence="1">The sequence shown here is derived from an EMBL/GenBank/DDBJ whole genome shotgun (WGS) entry which is preliminary data.</text>
</comment>
<evidence type="ECO:0000313" key="2">
    <source>
        <dbReference type="Proteomes" id="UP000600071"/>
    </source>
</evidence>
<gene>
    <name evidence="1" type="ORF">EYH50_02935</name>
</gene>
<evidence type="ECO:0000313" key="1">
    <source>
        <dbReference type="EMBL" id="HIQ23984.1"/>
    </source>
</evidence>
<dbReference type="EMBL" id="DQVR01000063">
    <property type="protein sequence ID" value="HIQ23984.1"/>
    <property type="molecule type" value="Genomic_DNA"/>
</dbReference>
<dbReference type="GO" id="GO:0046961">
    <property type="term" value="F:proton-transporting ATPase activity, rotational mechanism"/>
    <property type="evidence" value="ECO:0007669"/>
    <property type="project" value="InterPro"/>
</dbReference>
<name>A0A832ZWF3_9CREN</name>
<evidence type="ECO:0008006" key="3">
    <source>
        <dbReference type="Google" id="ProtNLM"/>
    </source>
</evidence>
<dbReference type="Proteomes" id="UP000600071">
    <property type="component" value="Unassembled WGS sequence"/>
</dbReference>
<proteinExistence type="predicted"/>
<dbReference type="InterPro" id="IPR002843">
    <property type="entry name" value="ATPase_V0-cplx_csu/dsu"/>
</dbReference>
<dbReference type="AlphaFoldDB" id="A0A832ZWF3"/>
<organism evidence="1 2">
    <name type="scientific">Pyrodictium delaneyi</name>
    <dbReference type="NCBI Taxonomy" id="1273541"/>
    <lineage>
        <taxon>Archaea</taxon>
        <taxon>Thermoproteota</taxon>
        <taxon>Thermoprotei</taxon>
        <taxon>Desulfurococcales</taxon>
        <taxon>Pyrodictiaceae</taxon>
        <taxon>Pyrodictium</taxon>
    </lineage>
</organism>
<accession>A0A832ZWF3</accession>
<dbReference type="Pfam" id="PF01992">
    <property type="entry name" value="vATP-synt_AC39"/>
    <property type="match status" value="1"/>
</dbReference>
<protein>
    <recommendedName>
        <fullName evidence="3">Archaeal/vacuolar-type H+-ATPase subunit C</fullName>
    </recommendedName>
</protein>
<sequence length="337" mass="37265">MTLVYDGLGAEYLYTKAVVAKTLSYEDDLRALLAQYTGDESTLELFRATKLARYIPADAKKIEPGMVEKAAFRHYVGVLESIRGRTPGQALKIYKAYRAVVVARDVELIVRRKSLEGKIVRADELIYPEAPEVARARRLAEEDADPARILAAAGMVNAAKILRRTRGTELLSAAIDIEILRLFSEAKNAAKTSTGKDILGARQDIFAARTAMTLVTVQPEREILVMHEAVLETHKLPQQKLIEAVETRDTETLERILLEALAGKMPEGLTALDAFTSSKRRENRRRAKGIFAREPLSLDVAAGLLELFLLDAEDAVIIALSGYSKQPKSIVAELVSY</sequence>
<reference evidence="1" key="1">
    <citation type="journal article" date="2020" name="ISME J.">
        <title>Gammaproteobacteria mediating utilization of methyl-, sulfur- and petroleum organic compounds in deep ocean hydrothermal plumes.</title>
        <authorList>
            <person name="Zhou Z."/>
            <person name="Liu Y."/>
            <person name="Pan J."/>
            <person name="Cron B.R."/>
            <person name="Toner B.M."/>
            <person name="Anantharaman K."/>
            <person name="Breier J.A."/>
            <person name="Dick G.J."/>
            <person name="Li M."/>
        </authorList>
    </citation>
    <scope>NUCLEOTIDE SEQUENCE</scope>
    <source>
        <strain evidence="1">SZUA-1523</strain>
    </source>
</reference>